<dbReference type="PRINTS" id="PR00455">
    <property type="entry name" value="HTHTETR"/>
</dbReference>
<dbReference type="InterPro" id="IPR001647">
    <property type="entry name" value="HTH_TetR"/>
</dbReference>
<dbReference type="PANTHER" id="PTHR43479:SF11">
    <property type="entry name" value="ACREF_ENVCD OPERON REPRESSOR-RELATED"/>
    <property type="match status" value="1"/>
</dbReference>
<dbReference type="InterPro" id="IPR023772">
    <property type="entry name" value="DNA-bd_HTH_TetR-type_CS"/>
</dbReference>
<evidence type="ECO:0000313" key="5">
    <source>
        <dbReference type="Proteomes" id="UP000824156"/>
    </source>
</evidence>
<name>A0A9D2AZ00_9SPHI</name>
<feature type="domain" description="HTH tetR-type" evidence="3">
    <location>
        <begin position="1"/>
        <end position="61"/>
    </location>
</feature>
<dbReference type="Proteomes" id="UP000824156">
    <property type="component" value="Unassembled WGS sequence"/>
</dbReference>
<gene>
    <name evidence="4" type="ORF">H9853_08680</name>
</gene>
<dbReference type="InterPro" id="IPR009057">
    <property type="entry name" value="Homeodomain-like_sf"/>
</dbReference>
<feature type="DNA-binding region" description="H-T-H motif" evidence="2">
    <location>
        <begin position="24"/>
        <end position="43"/>
    </location>
</feature>
<accession>A0A9D2AZ00</accession>
<dbReference type="PROSITE" id="PS01081">
    <property type="entry name" value="HTH_TETR_1"/>
    <property type="match status" value="1"/>
</dbReference>
<dbReference type="Gene3D" id="1.10.357.10">
    <property type="entry name" value="Tetracycline Repressor, domain 2"/>
    <property type="match status" value="1"/>
</dbReference>
<comment type="caution">
    <text evidence="4">The sequence shown here is derived from an EMBL/GenBank/DDBJ whole genome shotgun (WGS) entry which is preliminary data.</text>
</comment>
<dbReference type="EMBL" id="DXEZ01000238">
    <property type="protein sequence ID" value="HIX55088.1"/>
    <property type="molecule type" value="Genomic_DNA"/>
</dbReference>
<keyword evidence="1 2" id="KW-0238">DNA-binding</keyword>
<dbReference type="InterPro" id="IPR050624">
    <property type="entry name" value="HTH-type_Tx_Regulator"/>
</dbReference>
<proteinExistence type="predicted"/>
<evidence type="ECO:0000313" key="4">
    <source>
        <dbReference type="EMBL" id="HIX55088.1"/>
    </source>
</evidence>
<evidence type="ECO:0000256" key="2">
    <source>
        <dbReference type="PROSITE-ProRule" id="PRU00335"/>
    </source>
</evidence>
<evidence type="ECO:0000256" key="1">
    <source>
        <dbReference type="ARBA" id="ARBA00023125"/>
    </source>
</evidence>
<organism evidence="4 5">
    <name type="scientific">Candidatus Sphingobacterium stercoripullorum</name>
    <dbReference type="NCBI Taxonomy" id="2838759"/>
    <lineage>
        <taxon>Bacteria</taxon>
        <taxon>Pseudomonadati</taxon>
        <taxon>Bacteroidota</taxon>
        <taxon>Sphingobacteriia</taxon>
        <taxon>Sphingobacteriales</taxon>
        <taxon>Sphingobacteriaceae</taxon>
        <taxon>Sphingobacterium</taxon>
    </lineage>
</organism>
<dbReference type="AlphaFoldDB" id="A0A9D2AZ00"/>
<dbReference type="PROSITE" id="PS50977">
    <property type="entry name" value="HTH_TETR_2"/>
    <property type="match status" value="1"/>
</dbReference>
<dbReference type="Pfam" id="PF00440">
    <property type="entry name" value="TetR_N"/>
    <property type="match status" value="1"/>
</dbReference>
<evidence type="ECO:0000259" key="3">
    <source>
        <dbReference type="PROSITE" id="PS50977"/>
    </source>
</evidence>
<sequence length="175" mass="20615">MSRKEKILKEALKLFSEQGFSATSTKVIAEKAKVSEALIFKHFGKKDALLSYIIRAGYRRILMNHKGMLTYNGPRDFLLKMIYLPNKLVSDEPLFWKLQERLSHHPFARSQHEQFIKPVQPIVLRAFKELNFQDPERETEFLLLIIDMLWKREASGEIKNSLDYATLLEEKYKLN</sequence>
<reference evidence="4" key="1">
    <citation type="journal article" date="2021" name="PeerJ">
        <title>Extensive microbial diversity within the chicken gut microbiome revealed by metagenomics and culture.</title>
        <authorList>
            <person name="Gilroy R."/>
            <person name="Ravi A."/>
            <person name="Getino M."/>
            <person name="Pursley I."/>
            <person name="Horton D.L."/>
            <person name="Alikhan N.F."/>
            <person name="Baker D."/>
            <person name="Gharbi K."/>
            <person name="Hall N."/>
            <person name="Watson M."/>
            <person name="Adriaenssens E.M."/>
            <person name="Foster-Nyarko E."/>
            <person name="Jarju S."/>
            <person name="Secka A."/>
            <person name="Antonio M."/>
            <person name="Oren A."/>
            <person name="Chaudhuri R.R."/>
            <person name="La Ragione R."/>
            <person name="Hildebrand F."/>
            <person name="Pallen M.J."/>
        </authorList>
    </citation>
    <scope>NUCLEOTIDE SEQUENCE</scope>
    <source>
        <strain evidence="4">1719</strain>
    </source>
</reference>
<protein>
    <submittedName>
        <fullName evidence="4">TetR/AcrR family transcriptional regulator</fullName>
    </submittedName>
</protein>
<reference evidence="4" key="2">
    <citation type="submission" date="2021-04" db="EMBL/GenBank/DDBJ databases">
        <authorList>
            <person name="Gilroy R."/>
        </authorList>
    </citation>
    <scope>NUCLEOTIDE SEQUENCE</scope>
    <source>
        <strain evidence="4">1719</strain>
    </source>
</reference>
<dbReference type="GO" id="GO:0003677">
    <property type="term" value="F:DNA binding"/>
    <property type="evidence" value="ECO:0007669"/>
    <property type="project" value="UniProtKB-UniRule"/>
</dbReference>
<dbReference type="PANTHER" id="PTHR43479">
    <property type="entry name" value="ACREF/ENVCD OPERON REPRESSOR-RELATED"/>
    <property type="match status" value="1"/>
</dbReference>
<dbReference type="SUPFAM" id="SSF46689">
    <property type="entry name" value="Homeodomain-like"/>
    <property type="match status" value="1"/>
</dbReference>